<dbReference type="Proteomes" id="UP001224325">
    <property type="component" value="Chromosome"/>
</dbReference>
<evidence type="ECO:0000313" key="2">
    <source>
        <dbReference type="Proteomes" id="UP001224325"/>
    </source>
</evidence>
<reference evidence="1" key="1">
    <citation type="submission" date="2024-04" db="EMBL/GenBank/DDBJ databases">
        <title>Mariniflexile litorale, isolated from the shallow sediments of the Sea of Japan.</title>
        <authorList>
            <person name="Romanenko L."/>
            <person name="Isaeva M."/>
        </authorList>
    </citation>
    <scope>NUCLEOTIDE SEQUENCE [LARGE SCALE GENOMIC DNA]</scope>
    <source>
        <strain evidence="1">KMM 9835</strain>
    </source>
</reference>
<organism evidence="1 2">
    <name type="scientific">Mariniflexile litorale</name>
    <dbReference type="NCBI Taxonomy" id="3045158"/>
    <lineage>
        <taxon>Bacteria</taxon>
        <taxon>Pseudomonadati</taxon>
        <taxon>Bacteroidota</taxon>
        <taxon>Flavobacteriia</taxon>
        <taxon>Flavobacteriales</taxon>
        <taxon>Flavobacteriaceae</taxon>
        <taxon>Mariniflexile</taxon>
    </lineage>
</organism>
<dbReference type="EMBL" id="CP155618">
    <property type="protein sequence ID" value="XBL13576.1"/>
    <property type="molecule type" value="Genomic_DNA"/>
</dbReference>
<dbReference type="RefSeq" id="WP_308993239.1">
    <property type="nucleotide sequence ID" value="NZ_CP155618.1"/>
</dbReference>
<name>A0AAU7EDC6_9FLAO</name>
<evidence type="ECO:0000313" key="1">
    <source>
        <dbReference type="EMBL" id="XBL13576.1"/>
    </source>
</evidence>
<gene>
    <name evidence="1" type="ORF">QLS71_014780</name>
</gene>
<proteinExistence type="predicted"/>
<protein>
    <submittedName>
        <fullName evidence="1">Uncharacterized protein</fullName>
    </submittedName>
</protein>
<dbReference type="KEGG" id="mlil:QLS71_014780"/>
<accession>A0AAU7EDC6</accession>
<sequence>MAKQKGIIPLAGTLGGLNFYYLNGKPVVRQAGGGFNSKAIKTKDSMQRVRENGNEFGHCSHVNKVFKHALSPFYMGCKLTYLHSRLMRLFTQLKDLDLINKRGQRVVAEGIKTFEGLQLLKQFQYTPECEVQRILPFNFILDAHTFTLTISEFDIKHVGFVAGATHVKLSYGVLDFNFNALVSQLFMAPPLILDKEASITSILLTPQSLPTGLGIPLCVLGLRFYQNVDGTLYELCAQNTVGFRLF</sequence>
<keyword evidence="2" id="KW-1185">Reference proteome</keyword>
<dbReference type="AlphaFoldDB" id="A0AAU7EDC6"/>